<dbReference type="InterPro" id="IPR023631">
    <property type="entry name" value="Amidase_dom"/>
</dbReference>
<dbReference type="AlphaFoldDB" id="A0A9Q0BTE4"/>
<dbReference type="GO" id="GO:0070681">
    <property type="term" value="P:glutaminyl-tRNAGln biosynthesis via transamidation"/>
    <property type="evidence" value="ECO:0007669"/>
    <property type="project" value="TreeGrafter"/>
</dbReference>
<sequence>MRRHLQWSIKQLTASYADGQLSPRRVTEQALEDALRWKTLNAFVRLIPEQAIQQAQDSEERYQQGKPSGSLDGVTIAIKDNFCTKDVHTTCASRMLQDFVPPYDATVCSRLKQAGAVILGKTNMDQFAMGAGTVDSLYGPTKNIWSEDLDQDNWRIAGGSSGGSASAVAAGLCYA</sequence>
<keyword evidence="3" id="KW-1185">Reference proteome</keyword>
<organism evidence="2 3">
    <name type="scientific">Drosophila gunungcola</name>
    <name type="common">fruit fly</name>
    <dbReference type="NCBI Taxonomy" id="103775"/>
    <lineage>
        <taxon>Eukaryota</taxon>
        <taxon>Metazoa</taxon>
        <taxon>Ecdysozoa</taxon>
        <taxon>Arthropoda</taxon>
        <taxon>Hexapoda</taxon>
        <taxon>Insecta</taxon>
        <taxon>Pterygota</taxon>
        <taxon>Neoptera</taxon>
        <taxon>Endopterygota</taxon>
        <taxon>Diptera</taxon>
        <taxon>Brachycera</taxon>
        <taxon>Muscomorpha</taxon>
        <taxon>Ephydroidea</taxon>
        <taxon>Drosophilidae</taxon>
        <taxon>Drosophila</taxon>
        <taxon>Sophophora</taxon>
    </lineage>
</organism>
<dbReference type="Pfam" id="PF01425">
    <property type="entry name" value="Amidase"/>
    <property type="match status" value="1"/>
</dbReference>
<dbReference type="SUPFAM" id="SSF75304">
    <property type="entry name" value="Amidase signature (AS) enzymes"/>
    <property type="match status" value="1"/>
</dbReference>
<dbReference type="GO" id="GO:0030956">
    <property type="term" value="C:glutamyl-tRNA(Gln) amidotransferase complex"/>
    <property type="evidence" value="ECO:0007669"/>
    <property type="project" value="TreeGrafter"/>
</dbReference>
<reference evidence="2" key="1">
    <citation type="journal article" date="2023" name="Genome Biol. Evol.">
        <title>Long-read-based Genome Assembly of Drosophila gunungcola Reveals Fewer Chemosensory Genes in Flower-breeding Species.</title>
        <authorList>
            <person name="Negi A."/>
            <person name="Liao B.Y."/>
            <person name="Yeh S.D."/>
        </authorList>
    </citation>
    <scope>NUCLEOTIDE SEQUENCE</scope>
    <source>
        <strain evidence="2">Sukarami</strain>
    </source>
</reference>
<dbReference type="PANTHER" id="PTHR11895">
    <property type="entry name" value="TRANSAMIDASE"/>
    <property type="match status" value="1"/>
</dbReference>
<dbReference type="GO" id="GO:0005739">
    <property type="term" value="C:mitochondrion"/>
    <property type="evidence" value="ECO:0007669"/>
    <property type="project" value="TreeGrafter"/>
</dbReference>
<dbReference type="Proteomes" id="UP001059596">
    <property type="component" value="Chromosome 3R"/>
</dbReference>
<dbReference type="PANTHER" id="PTHR11895:SF7">
    <property type="entry name" value="GLUTAMYL-TRNA(GLN) AMIDOTRANSFERASE SUBUNIT A, MITOCHONDRIAL"/>
    <property type="match status" value="1"/>
</dbReference>
<dbReference type="GO" id="GO:0032543">
    <property type="term" value="P:mitochondrial translation"/>
    <property type="evidence" value="ECO:0007669"/>
    <property type="project" value="TreeGrafter"/>
</dbReference>
<dbReference type="InterPro" id="IPR036928">
    <property type="entry name" value="AS_sf"/>
</dbReference>
<evidence type="ECO:0000313" key="3">
    <source>
        <dbReference type="Proteomes" id="UP001059596"/>
    </source>
</evidence>
<name>A0A9Q0BTE4_9MUSC</name>
<feature type="domain" description="Amidase" evidence="1">
    <location>
        <begin position="28"/>
        <end position="173"/>
    </location>
</feature>
<evidence type="ECO:0000313" key="2">
    <source>
        <dbReference type="EMBL" id="KAI8043927.1"/>
    </source>
</evidence>
<dbReference type="Gene3D" id="3.90.1300.10">
    <property type="entry name" value="Amidase signature (AS) domain"/>
    <property type="match status" value="1"/>
</dbReference>
<comment type="caution">
    <text evidence="2">The sequence shown here is derived from an EMBL/GenBank/DDBJ whole genome shotgun (WGS) entry which is preliminary data.</text>
</comment>
<accession>A0A9Q0BTE4</accession>
<dbReference type="EMBL" id="JAMKOV010000001">
    <property type="protein sequence ID" value="KAI8043927.1"/>
    <property type="molecule type" value="Genomic_DNA"/>
</dbReference>
<dbReference type="InterPro" id="IPR000120">
    <property type="entry name" value="Amidase"/>
</dbReference>
<dbReference type="GO" id="GO:0050567">
    <property type="term" value="F:glutaminyl-tRNA synthase (glutamine-hydrolyzing) activity"/>
    <property type="evidence" value="ECO:0007669"/>
    <property type="project" value="TreeGrafter"/>
</dbReference>
<proteinExistence type="predicted"/>
<gene>
    <name evidence="2" type="ORF">M5D96_000075</name>
</gene>
<protein>
    <recommendedName>
        <fullName evidence="1">Amidase domain-containing protein</fullName>
    </recommendedName>
</protein>
<evidence type="ECO:0000259" key="1">
    <source>
        <dbReference type="Pfam" id="PF01425"/>
    </source>
</evidence>